<evidence type="ECO:0008006" key="5">
    <source>
        <dbReference type="Google" id="ProtNLM"/>
    </source>
</evidence>
<evidence type="ECO:0000313" key="4">
    <source>
        <dbReference type="Proteomes" id="UP000002420"/>
    </source>
</evidence>
<evidence type="ECO:0000313" key="3">
    <source>
        <dbReference type="EMBL" id="ACD96279.1"/>
    </source>
</evidence>
<dbReference type="OrthoDB" id="9771844at2"/>
<dbReference type="InterPro" id="IPR025420">
    <property type="entry name" value="DUF4143"/>
</dbReference>
<keyword evidence="4" id="KW-1185">Reference proteome</keyword>
<dbReference type="KEGG" id="glo:Glov_2566"/>
<sequence>MIATSSELITVLRQYNPWWRNASASDLPSWRRRAFHGILTWMQEPPAPRALLLSGARQVGKTTLFLQVIQELIDNGVPPTKILYATFDHPLLKLLGLDGLIKLWREFEPESDGIEYLFLDEIQTVRDWQTWLKLQVDFEKKRRIAVTGSATPLVTEGQESGVGRWHTLRLSTLSFFEYLQLKQVNIPPLPEINSLARLFDWTPAQFATVSADAAPLVAHFHEYLLRGGFPQSVVMGSVTAAQKLLREDIVDKVLKRDMTALFGVRHILELEQVFLYLCLHGGGILDMQTLCGDLELKKPTVNNFINLLEATHLIYKLPPFGYGKEILRARYKVYLADAAISPSVLLKGNSLLEDPIALGIAVETAFFKHVFARYYSRSAGFSYWRGKSDREVDIVAEVEGRLTPFEVKYRSQHTGAGELKGLTQFCETRQAPRGYVITREMQDFSILTLEKEVNTRTGKAPIRIAKIPAPLACYWLGKTELDELPGD</sequence>
<dbReference type="SUPFAM" id="SSF52980">
    <property type="entry name" value="Restriction endonuclease-like"/>
    <property type="match status" value="1"/>
</dbReference>
<dbReference type="Pfam" id="PF13635">
    <property type="entry name" value="DUF4143"/>
    <property type="match status" value="1"/>
</dbReference>
<dbReference type="PANTHER" id="PTHR43566">
    <property type="entry name" value="CONSERVED PROTEIN"/>
    <property type="match status" value="1"/>
</dbReference>
<dbReference type="InterPro" id="IPR027417">
    <property type="entry name" value="P-loop_NTPase"/>
</dbReference>
<proteinExistence type="predicted"/>
<dbReference type="STRING" id="398767.Glov_2566"/>
<dbReference type="InterPro" id="IPR011335">
    <property type="entry name" value="Restrct_endonuc-II-like"/>
</dbReference>
<dbReference type="InterPro" id="IPR041682">
    <property type="entry name" value="AAA_14"/>
</dbReference>
<dbReference type="EMBL" id="CP001089">
    <property type="protein sequence ID" value="ACD96279.1"/>
    <property type="molecule type" value="Genomic_DNA"/>
</dbReference>
<dbReference type="HOGENOM" id="CLU_041527_0_1_7"/>
<dbReference type="Pfam" id="PF13173">
    <property type="entry name" value="AAA_14"/>
    <property type="match status" value="1"/>
</dbReference>
<dbReference type="eggNOG" id="COG1373">
    <property type="taxonomic scope" value="Bacteria"/>
</dbReference>
<reference evidence="3 4" key="1">
    <citation type="submission" date="2008-05" db="EMBL/GenBank/DDBJ databases">
        <title>Complete sequence of chromosome of Geobacter lovleyi SZ.</title>
        <authorList>
            <consortium name="US DOE Joint Genome Institute"/>
            <person name="Lucas S."/>
            <person name="Copeland A."/>
            <person name="Lapidus A."/>
            <person name="Glavina del Rio T."/>
            <person name="Dalin E."/>
            <person name="Tice H."/>
            <person name="Bruce D."/>
            <person name="Goodwin L."/>
            <person name="Pitluck S."/>
            <person name="Chertkov O."/>
            <person name="Meincke L."/>
            <person name="Brettin T."/>
            <person name="Detter J.C."/>
            <person name="Han C."/>
            <person name="Tapia R."/>
            <person name="Kuske C.R."/>
            <person name="Schmutz J."/>
            <person name="Larimer F."/>
            <person name="Land M."/>
            <person name="Hauser L."/>
            <person name="Kyrpides N."/>
            <person name="Mikhailova N."/>
            <person name="Sung Y."/>
            <person name="Fletcher K.E."/>
            <person name="Ritalahti K.M."/>
            <person name="Loeffler F.E."/>
            <person name="Richardson P."/>
        </authorList>
    </citation>
    <scope>NUCLEOTIDE SEQUENCE [LARGE SCALE GENOMIC DNA]</scope>
    <source>
        <strain evidence="4">ATCC BAA-1151 / DSM 17278 / SZ</strain>
    </source>
</reference>
<feature type="domain" description="DUF4143" evidence="2">
    <location>
        <begin position="255"/>
        <end position="410"/>
    </location>
</feature>
<evidence type="ECO:0000259" key="1">
    <source>
        <dbReference type="Pfam" id="PF13173"/>
    </source>
</evidence>
<dbReference type="PANTHER" id="PTHR43566:SF1">
    <property type="entry name" value="AAA+ ATPASE DOMAIN-CONTAINING PROTEIN"/>
    <property type="match status" value="1"/>
</dbReference>
<dbReference type="Proteomes" id="UP000002420">
    <property type="component" value="Chromosome"/>
</dbReference>
<dbReference type="AlphaFoldDB" id="B3E6D2"/>
<name>B3E6D2_TRIL1</name>
<dbReference type="RefSeq" id="WP_012470611.1">
    <property type="nucleotide sequence ID" value="NC_010814.1"/>
</dbReference>
<feature type="domain" description="AAA" evidence="1">
    <location>
        <begin position="49"/>
        <end position="179"/>
    </location>
</feature>
<dbReference type="SUPFAM" id="SSF52540">
    <property type="entry name" value="P-loop containing nucleoside triphosphate hydrolases"/>
    <property type="match status" value="1"/>
</dbReference>
<gene>
    <name evidence="3" type="ordered locus">Glov_2566</name>
</gene>
<accession>B3E6D2</accession>
<organism evidence="3 4">
    <name type="scientific">Trichlorobacter lovleyi (strain ATCC BAA-1151 / DSM 17278 / SZ)</name>
    <name type="common">Geobacter lovleyi</name>
    <dbReference type="NCBI Taxonomy" id="398767"/>
    <lineage>
        <taxon>Bacteria</taxon>
        <taxon>Pseudomonadati</taxon>
        <taxon>Thermodesulfobacteriota</taxon>
        <taxon>Desulfuromonadia</taxon>
        <taxon>Geobacterales</taxon>
        <taxon>Geobacteraceae</taxon>
        <taxon>Trichlorobacter</taxon>
    </lineage>
</organism>
<evidence type="ECO:0000259" key="2">
    <source>
        <dbReference type="Pfam" id="PF13635"/>
    </source>
</evidence>
<protein>
    <recommendedName>
        <fullName evidence="5">ATPase</fullName>
    </recommendedName>
</protein>